<evidence type="ECO:0000256" key="2">
    <source>
        <dbReference type="ARBA" id="ARBA00010388"/>
    </source>
</evidence>
<dbReference type="PANTHER" id="PTHR34583">
    <property type="entry name" value="ANTIPORTER SUBUNIT MNHC2-RELATED"/>
    <property type="match status" value="1"/>
</dbReference>
<keyword evidence="6 7" id="KW-0472">Membrane</keyword>
<accession>A0ABT7FCQ1</accession>
<dbReference type="Pfam" id="PF00420">
    <property type="entry name" value="Oxidored_q2"/>
    <property type="match status" value="1"/>
</dbReference>
<evidence type="ECO:0000256" key="6">
    <source>
        <dbReference type="ARBA" id="ARBA00023136"/>
    </source>
</evidence>
<sequence>MVTGFGLVLLGYSAILIHRNILKMVIGFSLVDSGIAIIVVALGYVQGGTAPILDADTTAATVFVDPINAALAVTAIVIGFAVTAITLAYAIRLYRLHGTLNVDAFTESRE</sequence>
<keyword evidence="9" id="KW-1185">Reference proteome</keyword>
<evidence type="ECO:0000256" key="5">
    <source>
        <dbReference type="ARBA" id="ARBA00022989"/>
    </source>
</evidence>
<dbReference type="PANTHER" id="PTHR34583:SF2">
    <property type="entry name" value="ANTIPORTER SUBUNIT MNHC2-RELATED"/>
    <property type="match status" value="1"/>
</dbReference>
<dbReference type="InterPro" id="IPR039428">
    <property type="entry name" value="NUOK/Mnh_C1-like"/>
</dbReference>
<dbReference type="Gene3D" id="1.10.287.3510">
    <property type="match status" value="1"/>
</dbReference>
<gene>
    <name evidence="8" type="ORF">QO034_07210</name>
</gene>
<name>A0ABT7FCQ1_9RHOB</name>
<dbReference type="EMBL" id="JASNJE010000006">
    <property type="protein sequence ID" value="MDK3072894.1"/>
    <property type="molecule type" value="Genomic_DNA"/>
</dbReference>
<comment type="subcellular location">
    <subcellularLocation>
        <location evidence="1">Cell membrane</location>
        <topology evidence="1">Multi-pass membrane protein</topology>
    </subcellularLocation>
</comment>
<reference evidence="8 9" key="1">
    <citation type="submission" date="2023-05" db="EMBL/GenBank/DDBJ databases">
        <title>Sedimentitalea sp. nov. JM2-8.</title>
        <authorList>
            <person name="Huang J."/>
        </authorList>
    </citation>
    <scope>NUCLEOTIDE SEQUENCE [LARGE SCALE GENOMIC DNA]</scope>
    <source>
        <strain evidence="8 9">JM2-8</strain>
    </source>
</reference>
<keyword evidence="3" id="KW-1003">Cell membrane</keyword>
<dbReference type="Proteomes" id="UP001227126">
    <property type="component" value="Unassembled WGS sequence"/>
</dbReference>
<evidence type="ECO:0000256" key="1">
    <source>
        <dbReference type="ARBA" id="ARBA00004651"/>
    </source>
</evidence>
<evidence type="ECO:0000313" key="9">
    <source>
        <dbReference type="Proteomes" id="UP001227126"/>
    </source>
</evidence>
<feature type="transmembrane region" description="Helical" evidence="7">
    <location>
        <begin position="21"/>
        <end position="47"/>
    </location>
</feature>
<keyword evidence="5 7" id="KW-1133">Transmembrane helix</keyword>
<protein>
    <submittedName>
        <fullName evidence="8">Sodium:proton antiporter</fullName>
    </submittedName>
</protein>
<keyword evidence="4 7" id="KW-0812">Transmembrane</keyword>
<evidence type="ECO:0000256" key="7">
    <source>
        <dbReference type="SAM" id="Phobius"/>
    </source>
</evidence>
<comment type="similarity">
    <text evidence="2">Belongs to the CPA3 antiporters (TC 2.A.63) subunit C family.</text>
</comment>
<feature type="transmembrane region" description="Helical" evidence="7">
    <location>
        <begin position="67"/>
        <end position="91"/>
    </location>
</feature>
<evidence type="ECO:0000256" key="4">
    <source>
        <dbReference type="ARBA" id="ARBA00022692"/>
    </source>
</evidence>
<dbReference type="InterPro" id="IPR050601">
    <property type="entry name" value="CPA3_antiporter_subunitC"/>
</dbReference>
<comment type="caution">
    <text evidence="8">The sequence shown here is derived from an EMBL/GenBank/DDBJ whole genome shotgun (WGS) entry which is preliminary data.</text>
</comment>
<evidence type="ECO:0000313" key="8">
    <source>
        <dbReference type="EMBL" id="MDK3072894.1"/>
    </source>
</evidence>
<organism evidence="8 9">
    <name type="scientific">Sedimentitalea xiamensis</name>
    <dbReference type="NCBI Taxonomy" id="3050037"/>
    <lineage>
        <taxon>Bacteria</taxon>
        <taxon>Pseudomonadati</taxon>
        <taxon>Pseudomonadota</taxon>
        <taxon>Alphaproteobacteria</taxon>
        <taxon>Rhodobacterales</taxon>
        <taxon>Paracoccaceae</taxon>
        <taxon>Sedimentitalea</taxon>
    </lineage>
</organism>
<proteinExistence type="inferred from homology"/>
<evidence type="ECO:0000256" key="3">
    <source>
        <dbReference type="ARBA" id="ARBA00022475"/>
    </source>
</evidence>